<name>A0A9P6XMP1_RHIOR</name>
<organism evidence="1 2">
    <name type="scientific">Rhizopus oryzae</name>
    <name type="common">Mucormycosis agent</name>
    <name type="synonym">Rhizopus arrhizus var. delemar</name>
    <dbReference type="NCBI Taxonomy" id="64495"/>
    <lineage>
        <taxon>Eukaryota</taxon>
        <taxon>Fungi</taxon>
        <taxon>Fungi incertae sedis</taxon>
        <taxon>Mucoromycota</taxon>
        <taxon>Mucoromycotina</taxon>
        <taxon>Mucoromycetes</taxon>
        <taxon>Mucorales</taxon>
        <taxon>Mucorineae</taxon>
        <taxon>Rhizopodaceae</taxon>
        <taxon>Rhizopus</taxon>
    </lineage>
</organism>
<evidence type="ECO:0000313" key="2">
    <source>
        <dbReference type="Proteomes" id="UP000717996"/>
    </source>
</evidence>
<accession>A0A9P6XMP1</accession>
<comment type="caution">
    <text evidence="1">The sequence shown here is derived from an EMBL/GenBank/DDBJ whole genome shotgun (WGS) entry which is preliminary data.</text>
</comment>
<reference evidence="1" key="1">
    <citation type="journal article" date="2020" name="Microb. Genom.">
        <title>Genetic diversity of clinical and environmental Mucorales isolates obtained from an investigation of mucormycosis cases among solid organ transplant recipients.</title>
        <authorList>
            <person name="Nguyen M.H."/>
            <person name="Kaul D."/>
            <person name="Muto C."/>
            <person name="Cheng S.J."/>
            <person name="Richter R.A."/>
            <person name="Bruno V.M."/>
            <person name="Liu G."/>
            <person name="Beyhan S."/>
            <person name="Sundermann A.J."/>
            <person name="Mounaud S."/>
            <person name="Pasculle A.W."/>
            <person name="Nierman W.C."/>
            <person name="Driscoll E."/>
            <person name="Cumbie R."/>
            <person name="Clancy C.J."/>
            <person name="Dupont C.L."/>
        </authorList>
    </citation>
    <scope>NUCLEOTIDE SEQUENCE</scope>
    <source>
        <strain evidence="1">GL16</strain>
    </source>
</reference>
<dbReference type="Proteomes" id="UP000717996">
    <property type="component" value="Unassembled WGS sequence"/>
</dbReference>
<gene>
    <name evidence="1" type="ORF">G6F51_014282</name>
</gene>
<dbReference type="AlphaFoldDB" id="A0A9P6XMP1"/>
<dbReference type="EMBL" id="JAANIT010008962">
    <property type="protein sequence ID" value="KAG1527851.1"/>
    <property type="molecule type" value="Genomic_DNA"/>
</dbReference>
<protein>
    <submittedName>
        <fullName evidence="1">Uncharacterized protein</fullName>
    </submittedName>
</protein>
<proteinExistence type="predicted"/>
<evidence type="ECO:0000313" key="1">
    <source>
        <dbReference type="EMBL" id="KAG1527851.1"/>
    </source>
</evidence>
<sequence>MGHGRYAGAAAGAGFRLPAAAAEAARYQYPGGGCRRYAAACVRRCRGRVALSGVDRQRLAVVPAGAADLRRPLVLAASGHQPAVDPACQSHASSTRTRARRGASSSSCCARGSWMCT</sequence>